<dbReference type="InterPro" id="IPR047589">
    <property type="entry name" value="DUF11_rpt"/>
</dbReference>
<accession>A0ABS7RA16</accession>
<sequence length="1386" mass="147123">MKGTASGCRILFGEATGAIDNSLREREMDNLPWVPRVGIRRFKNADRKRPIEERIRSLDGIALRHWRFPQATDLLGLRGISVWLGIAMAVAVTVAPAEAQVQRSFLNLGFESPSINCSYAHVTSGAVEGWSTTHAQMAGNCGYGTGPLIEIWRSGFNGVLSRSGSQHAELNARQNSRIYQTVCLLEGDEIDWRFSHRGLSGTDVMDFRIGNADRVVRASTSNAGVGNPSLCGSGAAISDATCTSVQTNTWSDYSGTFTWTGPTNLQQFGFAAVSTSDGNPDTGNHIDDIQLRIDPLIEFAQSETAYPESGEDSNLPKLRVSGYLEDPLTVTVNVVGGTAELGNDYTTPGGGSTFTVSIPAGTYTDTDFDIGVSVIEDTLTEEDETIEFELVEGSDYILKSTQTCGGAPIALSTHTIQEEKIELTNVVTLNDANGNGVPDAGETVSYQFGVTNTSSVDLSGISVEAPLPGIPVSGGPINLAAGTSNDTAFSATYTLTQADVDAGILENQAIVTGNVTATGHEIQDLSDDPNNATDEDLEDDGDPDDITILRLAANGEHTLEKQAVLIDANGNGQPDLGETLEYTFTVVNTGNVTLSDIEVTDEKVNVTGSPISSLGPGETDSNVKGTYELTQADIDAGEVENSAESTGSDPRGDPVHATSSPPGGSPGDKTVTPLDQNSHMDLVKKAEHQDADNDGVIDVGETILYTFAVKNTGNVTLTDVTVEDEKVDVEGGPLASLEPDAEDTTTFKGSYIVTQEDADAGTIENVAEGRAKNPKGEDVTVDSRPPGGEPGGATELDIPSFPGLSFLKSASFDLADDTNGNGYPDAGELVRYKFEIKNTGNVTISNIAVDDPFANINGGPISALASGESDDETISATHVLTQDEVDAGEIMNQATARGETVTGTPVTDLSDDPENTEDRDQDGDGDPDDPTVLQLPQNLSLALEKTGKFQGAESGLAQPGDTILYSVTVTNDGNVTASDVQPHDPGPTFAGRPGTGSLSAFTPTRANIGPDKSTTFSATYKLTAADIANAQDVENGVQNSATATGTGPKGDETTSPEVTAVLNLPGYLISKTAELSEVQRGGTARYVIRAKGIGFDAPSVVDVVDEIPIAFAYVSGSAMLGNTALTPKIDGRQLTFEDITLNPDEEIEITLELRVTAAAKPDTYINRAWLEDADGQMVSRVATAEVEIMPEPLFDCGDLLGKVFDDRNRNGYQDKGEPGLPGARVAAVKGLLVTTDDHGRFHVACADLPDQRIGTNYILKLDLRSLPSGYRVTTENPRIARLTAGKATEFLFGVSIGRIVRVDLAAGAFEPGEKELKPEWRSRVDQLISLLDQEPSVLRLSYAGERDRLARQRLAAIRQLIATEWRNIGARYRLEIETRLQTSNEE</sequence>
<dbReference type="PANTHER" id="PTHR34819:SF3">
    <property type="entry name" value="CELL SURFACE PROTEIN"/>
    <property type="match status" value="1"/>
</dbReference>
<feature type="compositionally biased region" description="Acidic residues" evidence="1">
    <location>
        <begin position="909"/>
        <end position="929"/>
    </location>
</feature>
<dbReference type="SUPFAM" id="SSF141072">
    <property type="entry name" value="CalX-like"/>
    <property type="match status" value="1"/>
</dbReference>
<name>A0ABS7RA16_9HYPH</name>
<feature type="region of interest" description="Disordered" evidence="1">
    <location>
        <begin position="635"/>
        <end position="675"/>
    </location>
</feature>
<feature type="region of interest" description="Disordered" evidence="1">
    <location>
        <begin position="768"/>
        <end position="797"/>
    </location>
</feature>
<dbReference type="Gene3D" id="2.60.40.2030">
    <property type="match status" value="1"/>
</dbReference>
<dbReference type="InterPro" id="IPR038081">
    <property type="entry name" value="CalX-like_sf"/>
</dbReference>
<evidence type="ECO:0000313" key="4">
    <source>
        <dbReference type="Proteomes" id="UP000777661"/>
    </source>
</evidence>
<feature type="domain" description="DUF7507" evidence="2">
    <location>
        <begin position="679"/>
        <end position="780"/>
    </location>
</feature>
<feature type="domain" description="DUF7507" evidence="2">
    <location>
        <begin position="940"/>
        <end position="1055"/>
    </location>
</feature>
<dbReference type="Pfam" id="PF24346">
    <property type="entry name" value="DUF7507"/>
    <property type="match status" value="5"/>
</dbReference>
<feature type="region of interest" description="Disordered" evidence="1">
    <location>
        <begin position="520"/>
        <end position="543"/>
    </location>
</feature>
<feature type="compositionally biased region" description="Basic and acidic residues" evidence="1">
    <location>
        <begin position="768"/>
        <end position="778"/>
    </location>
</feature>
<proteinExistence type="predicted"/>
<dbReference type="Proteomes" id="UP000777661">
    <property type="component" value="Unassembled WGS sequence"/>
</dbReference>
<dbReference type="SUPFAM" id="SSF117074">
    <property type="entry name" value="Hypothetical protein PA1324"/>
    <property type="match status" value="1"/>
</dbReference>
<dbReference type="Gene3D" id="2.60.120.260">
    <property type="entry name" value="Galactose-binding domain-like"/>
    <property type="match status" value="1"/>
</dbReference>
<feature type="domain" description="DUF7507" evidence="2">
    <location>
        <begin position="569"/>
        <end position="657"/>
    </location>
</feature>
<reference evidence="3 4" key="1">
    <citation type="submission" date="2021-06" db="EMBL/GenBank/DDBJ databases">
        <title>Nitratireductor porphyridii sp. nov., isolated from a small marine red alga, Porphyridium purpureum in South Korea.</title>
        <authorList>
            <person name="Kim K.H."/>
            <person name="Kristyanto S."/>
            <person name="Jeon C.O."/>
        </authorList>
    </citation>
    <scope>NUCLEOTIDE SEQUENCE [LARGE SCALE GENOMIC DNA]</scope>
    <source>
        <strain evidence="3 4">R6</strain>
    </source>
</reference>
<organism evidence="3 4">
    <name type="scientific">Nitratireductor rhodophyticola</name>
    <dbReference type="NCBI Taxonomy" id="2854036"/>
    <lineage>
        <taxon>Bacteria</taxon>
        <taxon>Pseudomonadati</taxon>
        <taxon>Pseudomonadota</taxon>
        <taxon>Alphaproteobacteria</taxon>
        <taxon>Hyphomicrobiales</taxon>
        <taxon>Phyllobacteriaceae</taxon>
        <taxon>Nitratireductor</taxon>
    </lineage>
</organism>
<dbReference type="InterPro" id="IPR055354">
    <property type="entry name" value="DUF7507"/>
</dbReference>
<protein>
    <recommendedName>
        <fullName evidence="2">DUF7507 domain-containing protein</fullName>
    </recommendedName>
</protein>
<feature type="compositionally biased region" description="Acidic residues" evidence="1">
    <location>
        <begin position="533"/>
        <end position="543"/>
    </location>
</feature>
<keyword evidence="4" id="KW-1185">Reference proteome</keyword>
<evidence type="ECO:0000313" key="3">
    <source>
        <dbReference type="EMBL" id="MBY8916866.1"/>
    </source>
</evidence>
<dbReference type="InterPro" id="IPR013783">
    <property type="entry name" value="Ig-like_fold"/>
</dbReference>
<dbReference type="EMBL" id="JAHSQO010000003">
    <property type="protein sequence ID" value="MBY8916866.1"/>
    <property type="molecule type" value="Genomic_DNA"/>
</dbReference>
<dbReference type="InterPro" id="IPR051172">
    <property type="entry name" value="Chlamydia_OmcB"/>
</dbReference>
<dbReference type="NCBIfam" id="TIGR01451">
    <property type="entry name" value="B_ant_repeat"/>
    <property type="match status" value="3"/>
</dbReference>
<feature type="compositionally biased region" description="Polar residues" evidence="1">
    <location>
        <begin position="996"/>
        <end position="1005"/>
    </location>
</feature>
<feature type="domain" description="DUF7507" evidence="2">
    <location>
        <begin position="432"/>
        <end position="522"/>
    </location>
</feature>
<comment type="caution">
    <text evidence="3">The sequence shown here is derived from an EMBL/GenBank/DDBJ whole genome shotgun (WGS) entry which is preliminary data.</text>
</comment>
<evidence type="ECO:0000259" key="2">
    <source>
        <dbReference type="Pfam" id="PF24346"/>
    </source>
</evidence>
<gene>
    <name evidence="3" type="ORF">KVG22_09720</name>
</gene>
<feature type="domain" description="DUF7507" evidence="2">
    <location>
        <begin position="809"/>
        <end position="908"/>
    </location>
</feature>
<feature type="region of interest" description="Disordered" evidence="1">
    <location>
        <begin position="975"/>
        <end position="1013"/>
    </location>
</feature>
<evidence type="ECO:0000256" key="1">
    <source>
        <dbReference type="SAM" id="MobiDB-lite"/>
    </source>
</evidence>
<feature type="region of interest" description="Disordered" evidence="1">
    <location>
        <begin position="894"/>
        <end position="933"/>
    </location>
</feature>
<dbReference type="PANTHER" id="PTHR34819">
    <property type="entry name" value="LARGE CYSTEINE-RICH PERIPLASMIC PROTEIN OMCB"/>
    <property type="match status" value="1"/>
</dbReference>
<dbReference type="RefSeq" id="WP_223004846.1">
    <property type="nucleotide sequence ID" value="NZ_JAHSQO010000003.1"/>
</dbReference>
<dbReference type="Gene3D" id="2.60.40.10">
    <property type="entry name" value="Immunoglobulins"/>
    <property type="match status" value="1"/>
</dbReference>